<evidence type="ECO:0000256" key="3">
    <source>
        <dbReference type="ARBA" id="ARBA00023125"/>
    </source>
</evidence>
<organism evidence="9 10">
    <name type="scientific">Clarias magur</name>
    <name type="common">Asian catfish</name>
    <name type="synonym">Macropteronotus magur</name>
    <dbReference type="NCBI Taxonomy" id="1594786"/>
    <lineage>
        <taxon>Eukaryota</taxon>
        <taxon>Metazoa</taxon>
        <taxon>Chordata</taxon>
        <taxon>Craniata</taxon>
        <taxon>Vertebrata</taxon>
        <taxon>Euteleostomi</taxon>
        <taxon>Actinopterygii</taxon>
        <taxon>Neopterygii</taxon>
        <taxon>Teleostei</taxon>
        <taxon>Ostariophysi</taxon>
        <taxon>Siluriformes</taxon>
        <taxon>Clariidae</taxon>
        <taxon>Clarias</taxon>
    </lineage>
</organism>
<dbReference type="SMART" id="SM00548">
    <property type="entry name" value="IRO"/>
    <property type="match status" value="1"/>
</dbReference>
<evidence type="ECO:0000256" key="4">
    <source>
        <dbReference type="ARBA" id="ARBA00023155"/>
    </source>
</evidence>
<feature type="region of interest" description="Disordered" evidence="7">
    <location>
        <begin position="551"/>
        <end position="584"/>
    </location>
</feature>
<evidence type="ECO:0000259" key="8">
    <source>
        <dbReference type="PROSITE" id="PS50071"/>
    </source>
</evidence>
<evidence type="ECO:0000256" key="6">
    <source>
        <dbReference type="PROSITE-ProRule" id="PRU00108"/>
    </source>
</evidence>
<feature type="region of interest" description="Disordered" evidence="7">
    <location>
        <begin position="272"/>
        <end position="307"/>
    </location>
</feature>
<evidence type="ECO:0000313" key="10">
    <source>
        <dbReference type="Proteomes" id="UP000727407"/>
    </source>
</evidence>
<dbReference type="OrthoDB" id="5399138at2759"/>
<feature type="compositionally biased region" description="Basic and acidic residues" evidence="7">
    <location>
        <begin position="272"/>
        <end position="281"/>
    </location>
</feature>
<evidence type="ECO:0000256" key="1">
    <source>
        <dbReference type="ARBA" id="ARBA00004123"/>
    </source>
</evidence>
<comment type="similarity">
    <text evidence="2">Belongs to the TALE/IRO homeobox family.</text>
</comment>
<dbReference type="CDD" id="cd00086">
    <property type="entry name" value="homeodomain"/>
    <property type="match status" value="1"/>
</dbReference>
<dbReference type="Proteomes" id="UP000727407">
    <property type="component" value="Unassembled WGS sequence"/>
</dbReference>
<gene>
    <name evidence="9" type="primary">irx6</name>
    <name evidence="9" type="ORF">DAT39_013201</name>
</gene>
<dbReference type="GO" id="GO:0048468">
    <property type="term" value="P:cell development"/>
    <property type="evidence" value="ECO:0007669"/>
    <property type="project" value="TreeGrafter"/>
</dbReference>
<dbReference type="InterPro" id="IPR009057">
    <property type="entry name" value="Homeodomain-like_sf"/>
</dbReference>
<dbReference type="InterPro" id="IPR001356">
    <property type="entry name" value="HD"/>
</dbReference>
<accession>A0A8J4TWS2</accession>
<dbReference type="SUPFAM" id="SSF46689">
    <property type="entry name" value="Homeodomain-like"/>
    <property type="match status" value="1"/>
</dbReference>
<dbReference type="GO" id="GO:0000981">
    <property type="term" value="F:DNA-binding transcription factor activity, RNA polymerase II-specific"/>
    <property type="evidence" value="ECO:0007669"/>
    <property type="project" value="InterPro"/>
</dbReference>
<name>A0A8J4TWS2_CLAMG</name>
<evidence type="ECO:0000256" key="2">
    <source>
        <dbReference type="ARBA" id="ARBA00008446"/>
    </source>
</evidence>
<keyword evidence="4 6" id="KW-0371">Homeobox</keyword>
<evidence type="ECO:0000313" key="9">
    <source>
        <dbReference type="EMBL" id="KAF5897088.1"/>
    </source>
</evidence>
<evidence type="ECO:0000256" key="5">
    <source>
        <dbReference type="ARBA" id="ARBA00023242"/>
    </source>
</evidence>
<comment type="caution">
    <text evidence="9">The sequence shown here is derived from an EMBL/GenBank/DDBJ whole genome shotgun (WGS) entry which is preliminary data.</text>
</comment>
<feature type="DNA-binding region" description="Homeobox" evidence="6">
    <location>
        <begin position="154"/>
        <end position="216"/>
    </location>
</feature>
<dbReference type="EMBL" id="QNUK01000249">
    <property type="protein sequence ID" value="KAF5897088.1"/>
    <property type="molecule type" value="Genomic_DNA"/>
</dbReference>
<keyword evidence="10" id="KW-1185">Reference proteome</keyword>
<dbReference type="SMART" id="SM00389">
    <property type="entry name" value="HOX"/>
    <property type="match status" value="1"/>
</dbReference>
<proteinExistence type="inferred from homology"/>
<dbReference type="PANTHER" id="PTHR11211:SF47">
    <property type="entry name" value="IROQUOIS HOMEOBOX PROTEIN 6A"/>
    <property type="match status" value="1"/>
</dbReference>
<dbReference type="FunFam" id="1.10.10.60:FF:000003">
    <property type="entry name" value="Iroquois-class homeobox protein IRX"/>
    <property type="match status" value="1"/>
</dbReference>
<dbReference type="Pfam" id="PF05920">
    <property type="entry name" value="Homeobox_KN"/>
    <property type="match status" value="1"/>
</dbReference>
<evidence type="ECO:0000256" key="7">
    <source>
        <dbReference type="SAM" id="MobiDB-lite"/>
    </source>
</evidence>
<dbReference type="GO" id="GO:0005634">
    <property type="term" value="C:nucleus"/>
    <property type="evidence" value="ECO:0007669"/>
    <property type="project" value="UniProtKB-SubCell"/>
</dbReference>
<dbReference type="PANTHER" id="PTHR11211">
    <property type="entry name" value="IROQUOIS-CLASS HOMEODOMAIN PROTEIN IRX"/>
    <property type="match status" value="1"/>
</dbReference>
<feature type="domain" description="Homeobox" evidence="8">
    <location>
        <begin position="152"/>
        <end position="215"/>
    </location>
</feature>
<dbReference type="GO" id="GO:0030182">
    <property type="term" value="P:neuron differentiation"/>
    <property type="evidence" value="ECO:0007669"/>
    <property type="project" value="TreeGrafter"/>
</dbReference>
<dbReference type="PROSITE" id="PS50071">
    <property type="entry name" value="HOMEOBOX_2"/>
    <property type="match status" value="1"/>
</dbReference>
<dbReference type="AlphaFoldDB" id="A0A8J4TWS2"/>
<reference evidence="9" key="1">
    <citation type="submission" date="2020-07" db="EMBL/GenBank/DDBJ databases">
        <title>Clarias magur genome sequencing, assembly and annotation.</title>
        <authorList>
            <person name="Kushwaha B."/>
            <person name="Kumar R."/>
            <person name="Das P."/>
            <person name="Joshi C.G."/>
            <person name="Kumar D."/>
            <person name="Nagpure N.S."/>
            <person name="Pandey M."/>
            <person name="Agarwal S."/>
            <person name="Srivastava S."/>
            <person name="Singh M."/>
            <person name="Sahoo L."/>
            <person name="Jayasankar P."/>
            <person name="Meher P.K."/>
            <person name="Koringa P.G."/>
            <person name="Iquebal M.A."/>
            <person name="Das S.P."/>
            <person name="Bit A."/>
            <person name="Patnaik S."/>
            <person name="Patel N."/>
            <person name="Shah T.M."/>
            <person name="Hinsu A."/>
            <person name="Jena J.K."/>
        </authorList>
    </citation>
    <scope>NUCLEOTIDE SEQUENCE</scope>
    <source>
        <strain evidence="9">CIFAMagur01</strain>
        <tissue evidence="9">Testis</tissue>
    </source>
</reference>
<sequence>MVTKDAAMSFSQFGYPYNATSQFFVSSKPSTTCCDSISRSVPDGSSAPQAAAAAASFCCPPACEKRLVSGARAELSAALGVYGSPYAPAHAYANYFQYGADSSAIYSTLNPQYDIKESTGSLHSGISQPNAYYSYDHSLGQYQYDRYGTVDFNSSARRKNATRETTSTLKTWLYEHRKNPYPTKGEKIMLAIITKMTLTQVSTWFANARRRLKKENKMTWSPKNKAVDDKKEILDKTDQESLTKDSKDCKEDRDLRLSDLDIIEDEDEECDKLDSDCEKPSQDMASLSLPSLPISSPPKRDCSSDLPSPSSFPAFPCKVKGVMALVPDLDTSGSKQQRQQLPALHPASIGSISLPNFQVLDQKPRIWSLARTAATGMTQQRQELQTGCQLQTARVPMVESGGQCLGSKGLQDPINLGNSESLFEEGSQGLNKVYSAANYRGLQLHCSSYQAVTDSYHYATMEGFCSGGKSERESSEHSDMCLMLQDAKTTAFRPVMKRSGLCRLTDNTTFAVCQRSVKGYPPESGTGRYEAFSTVQCQLTHGLGTACPGKVRVSKQGRPNMPTPYITPNSSRAEGVRHTDHTSS</sequence>
<protein>
    <submittedName>
        <fullName evidence="9">Iroquois-class homeodomain protein IRX-6-like isoform X1</fullName>
    </submittedName>
</protein>
<dbReference type="InterPro" id="IPR017970">
    <property type="entry name" value="Homeobox_CS"/>
</dbReference>
<keyword evidence="3 6" id="KW-0238">DNA-binding</keyword>
<dbReference type="PROSITE" id="PS00027">
    <property type="entry name" value="HOMEOBOX_1"/>
    <property type="match status" value="1"/>
</dbReference>
<feature type="compositionally biased region" description="Basic and acidic residues" evidence="7">
    <location>
        <begin position="574"/>
        <end position="584"/>
    </location>
</feature>
<dbReference type="InterPro" id="IPR003893">
    <property type="entry name" value="Iroquois_homeo"/>
</dbReference>
<dbReference type="Gene3D" id="1.10.10.60">
    <property type="entry name" value="Homeodomain-like"/>
    <property type="match status" value="1"/>
</dbReference>
<keyword evidence="5 6" id="KW-0539">Nucleus</keyword>
<dbReference type="GO" id="GO:0000978">
    <property type="term" value="F:RNA polymerase II cis-regulatory region sequence-specific DNA binding"/>
    <property type="evidence" value="ECO:0007669"/>
    <property type="project" value="TreeGrafter"/>
</dbReference>
<comment type="subcellular location">
    <subcellularLocation>
        <location evidence="1 6">Nucleus</location>
    </subcellularLocation>
</comment>
<dbReference type="InterPro" id="IPR008422">
    <property type="entry name" value="KN_HD"/>
</dbReference>